<evidence type="ECO:0000313" key="3">
    <source>
        <dbReference type="EMBL" id="CAD5121606.1"/>
    </source>
</evidence>
<dbReference type="PANTHER" id="PTHR23011">
    <property type="entry name" value="CYCLIC NUCLEOTIDE-BINDING DOMAIN CONTAINING PROTEIN"/>
    <property type="match status" value="1"/>
</dbReference>
<dbReference type="PROSITE" id="PS50042">
    <property type="entry name" value="CNMP_BINDING_3"/>
    <property type="match status" value="1"/>
</dbReference>
<gene>
    <name evidence="3" type="ORF">DGYR_LOCUS9536</name>
</gene>
<evidence type="ECO:0000256" key="1">
    <source>
        <dbReference type="SAM" id="MobiDB-lite"/>
    </source>
</evidence>
<dbReference type="InterPro" id="IPR018490">
    <property type="entry name" value="cNMP-bd_dom_sf"/>
</dbReference>
<name>A0A7I8VZ45_9ANNE</name>
<evidence type="ECO:0000259" key="2">
    <source>
        <dbReference type="PROSITE" id="PS50042"/>
    </source>
</evidence>
<protein>
    <submittedName>
        <fullName evidence="3">DgyrCDS10103</fullName>
    </submittedName>
</protein>
<dbReference type="PANTHER" id="PTHR23011:SF28">
    <property type="entry name" value="CYCLIC NUCLEOTIDE-BINDING DOMAIN CONTAINING PROTEIN"/>
    <property type="match status" value="1"/>
</dbReference>
<reference evidence="3 4" key="1">
    <citation type="submission" date="2020-08" db="EMBL/GenBank/DDBJ databases">
        <authorList>
            <person name="Hejnol A."/>
        </authorList>
    </citation>
    <scope>NUCLEOTIDE SEQUENCE [LARGE SCALE GENOMIC DNA]</scope>
</reference>
<dbReference type="Pfam" id="PF00027">
    <property type="entry name" value="cNMP_binding"/>
    <property type="match status" value="1"/>
</dbReference>
<dbReference type="CDD" id="cd00038">
    <property type="entry name" value="CAP_ED"/>
    <property type="match status" value="1"/>
</dbReference>
<dbReference type="SMART" id="SM00100">
    <property type="entry name" value="cNMP"/>
    <property type="match status" value="1"/>
</dbReference>
<feature type="region of interest" description="Disordered" evidence="1">
    <location>
        <begin position="35"/>
        <end position="54"/>
    </location>
</feature>
<dbReference type="InterPro" id="IPR014710">
    <property type="entry name" value="RmlC-like_jellyroll"/>
</dbReference>
<dbReference type="InterPro" id="IPR000595">
    <property type="entry name" value="cNMP-bd_dom"/>
</dbReference>
<dbReference type="OrthoDB" id="166212at2759"/>
<dbReference type="Proteomes" id="UP000549394">
    <property type="component" value="Unassembled WGS sequence"/>
</dbReference>
<sequence>MNMNTILEVPEIQVEEEEYDSIGRLDSVDLTRRSSMQLSTTSKGSSNSLWHGRRRSRSARLARVGVEEFKDHMLSLKQVPGDADEIENEDLLFNPSHFKAKRLQKISQEAKRILQMHMNDRTEKEIQFLQIALRRIKAFAAYPQRMQQLLCKAAWYECYDTKRAIVRQGHPPLAFYFILSGSVAVTVMETTQAVTRTLCFLYRGMQFGELALLTHSKRQTTVISKTTVELLCISKFDFEEIFMSGGLKSVLDPDHNKFIKNISFLKGWPIRRLSEDPKACMFHYFAPGYILVKDSNLSDWIFVVKSGSVSVLKKLQRVDVTFKKKERRNPKDTKVDDLDVYKLDQTSMSICAADYLKMSSQKLPQITRQNSTVLLRKPADKPLRDNVDLEIFLDRTLPGMHSHDDRLGIVNYDEIIDKHKRRVQKSETIIENDGNDNNGLLSPQSSCISLPPVKTAKGAYFAPTKKKSIIKKALVNVQAWQPDSETAALLGKQTLTEHLQTSTISDKELTPADLDPTFIVIQVLERSQFFGVAQALFTEPQPSLSLVSNGAECIMIKKSLYLKYCSEEKRRSLRESEVRLPSDEELQEQLKQTIQWEYHRAKTYKKCVEKQKKRTKLKKQFAKSHAGEYNFRIGPV</sequence>
<dbReference type="AlphaFoldDB" id="A0A7I8VZ45"/>
<proteinExistence type="predicted"/>
<accession>A0A7I8VZ45</accession>
<organism evidence="3 4">
    <name type="scientific">Dimorphilus gyrociliatus</name>
    <dbReference type="NCBI Taxonomy" id="2664684"/>
    <lineage>
        <taxon>Eukaryota</taxon>
        <taxon>Metazoa</taxon>
        <taxon>Spiralia</taxon>
        <taxon>Lophotrochozoa</taxon>
        <taxon>Annelida</taxon>
        <taxon>Polychaeta</taxon>
        <taxon>Polychaeta incertae sedis</taxon>
        <taxon>Dinophilidae</taxon>
        <taxon>Dimorphilus</taxon>
    </lineage>
</organism>
<comment type="caution">
    <text evidence="3">The sequence shown here is derived from an EMBL/GenBank/DDBJ whole genome shotgun (WGS) entry which is preliminary data.</text>
</comment>
<evidence type="ECO:0000313" key="4">
    <source>
        <dbReference type="Proteomes" id="UP000549394"/>
    </source>
</evidence>
<dbReference type="Gene3D" id="2.60.120.10">
    <property type="entry name" value="Jelly Rolls"/>
    <property type="match status" value="2"/>
</dbReference>
<keyword evidence="4" id="KW-1185">Reference proteome</keyword>
<dbReference type="EMBL" id="CAJFCJ010000014">
    <property type="protein sequence ID" value="CAD5121606.1"/>
    <property type="molecule type" value="Genomic_DNA"/>
</dbReference>
<dbReference type="SUPFAM" id="SSF51206">
    <property type="entry name" value="cAMP-binding domain-like"/>
    <property type="match status" value="2"/>
</dbReference>
<feature type="domain" description="Cyclic nucleotide-binding" evidence="2">
    <location>
        <begin position="138"/>
        <end position="243"/>
    </location>
</feature>
<feature type="compositionally biased region" description="Polar residues" evidence="1">
    <location>
        <begin position="35"/>
        <end position="49"/>
    </location>
</feature>